<evidence type="ECO:0000256" key="2">
    <source>
        <dbReference type="ARBA" id="ARBA00022448"/>
    </source>
</evidence>
<feature type="region of interest" description="Disordered" evidence="9">
    <location>
        <begin position="701"/>
        <end position="749"/>
    </location>
</feature>
<feature type="compositionally biased region" description="Basic and acidic residues" evidence="9">
    <location>
        <begin position="571"/>
        <end position="588"/>
    </location>
</feature>
<evidence type="ECO:0000256" key="6">
    <source>
        <dbReference type="ARBA" id="ARBA00023136"/>
    </source>
</evidence>
<dbReference type="PANTHER" id="PTHR11003:SF342">
    <property type="entry name" value="OUTWARD-RECTIFIER POTASSIUM CHANNEL TOK1"/>
    <property type="match status" value="1"/>
</dbReference>
<evidence type="ECO:0000256" key="8">
    <source>
        <dbReference type="RuleBase" id="RU003857"/>
    </source>
</evidence>
<organism evidence="12 13">
    <name type="scientific">Pseudopithomyces chartarum</name>
    <dbReference type="NCBI Taxonomy" id="1892770"/>
    <lineage>
        <taxon>Eukaryota</taxon>
        <taxon>Fungi</taxon>
        <taxon>Dikarya</taxon>
        <taxon>Ascomycota</taxon>
        <taxon>Pezizomycotina</taxon>
        <taxon>Dothideomycetes</taxon>
        <taxon>Pleosporomycetidae</taxon>
        <taxon>Pleosporales</taxon>
        <taxon>Massarineae</taxon>
        <taxon>Didymosphaeriaceae</taxon>
        <taxon>Pseudopithomyces</taxon>
    </lineage>
</organism>
<dbReference type="GO" id="GO:0005886">
    <property type="term" value="C:plasma membrane"/>
    <property type="evidence" value="ECO:0007669"/>
    <property type="project" value="TreeGrafter"/>
</dbReference>
<feature type="transmembrane region" description="Helical" evidence="10">
    <location>
        <begin position="411"/>
        <end position="432"/>
    </location>
</feature>
<sequence length="749" mass="85671">MSRNSTSMQMERSEGQPREPLCKEASRLLFWRRYKTREKSDWWFASTGIPLLAATLGPLANVSSIVALVTSWRMDVYVDGQFVAELEGVPFRDPRWCYFFNIASLICGFLGNFFLLFNFTQRVRYIIALPATILLWYLATGFLIGITASMEIYSPPNRPFQTYTQGFWYAIAAAAFYLLCSMLLMVNMLGYFLGHYPDNFALTNSQRTLILQTMVFFIWLAGGAAVFMKIEKDAGQDWGFANSLYFCDVTILTVGFGDFYPTTNLGRGILFPFAVGGIITLALIVSSIYKFMRELGEENIVLKHTDRIRQRTAERTVTNSFDLRQREHAEHRLIRKRSLARKRPSMISAPTQPRMMRTAMGSTVKKVRMFAPLPKALRPNRKPQILLLKEEKDRFNAMREIQLSSTKYRQWLALLFSTFAFGILWCIGAIVFWKAEKHTQNLTYFQALYFCYISLLTIGYGDLAPKSSAGRCFFVIWSLIAVPTMTILVSDLGDTVVERFRRWSDKLADFTVLPKLGIWRSFLDNHPWLLRIVKKIQMRLEEREAKKRVEQGFQLDDPDRPVAGVSPAMRDGGDLEEQHPPDSRDDGSTRPTMPNLVGATDLDAQDKIPSHRTIAHQLALAIKRVAMDLRLSEPKRYTFEEWIEFVRLIRLTSNRGIPDEDEEEGLVEWDWIGEDSPLMSGLGESEWLLQRLCESLVRLAKKPSVSEGKPEIAASDVKGNPEAASRGQREEKADAGHQAAAVRTDDYRR</sequence>
<evidence type="ECO:0000256" key="7">
    <source>
        <dbReference type="ARBA" id="ARBA00023303"/>
    </source>
</evidence>
<keyword evidence="6 10" id="KW-0472">Membrane</keyword>
<dbReference type="AlphaFoldDB" id="A0AAN6LPZ8"/>
<keyword evidence="4 10" id="KW-1133">Transmembrane helix</keyword>
<feature type="transmembrane region" description="Helical" evidence="10">
    <location>
        <begin position="166"/>
        <end position="189"/>
    </location>
</feature>
<keyword evidence="3 8" id="KW-0812">Transmembrane</keyword>
<dbReference type="EMBL" id="WVTA01000016">
    <property type="protein sequence ID" value="KAK3201311.1"/>
    <property type="molecule type" value="Genomic_DNA"/>
</dbReference>
<dbReference type="Proteomes" id="UP001280581">
    <property type="component" value="Unassembled WGS sequence"/>
</dbReference>
<feature type="domain" description="Potassium channel" evidence="11">
    <location>
        <begin position="424"/>
        <end position="497"/>
    </location>
</feature>
<evidence type="ECO:0000313" key="12">
    <source>
        <dbReference type="EMBL" id="KAK3201311.1"/>
    </source>
</evidence>
<dbReference type="InterPro" id="IPR003280">
    <property type="entry name" value="2pore_dom_K_chnl"/>
</dbReference>
<name>A0AAN6LPZ8_9PLEO</name>
<proteinExistence type="inferred from homology"/>
<evidence type="ECO:0000256" key="1">
    <source>
        <dbReference type="ARBA" id="ARBA00004141"/>
    </source>
</evidence>
<keyword evidence="7 8" id="KW-0407">Ion channel</keyword>
<accession>A0AAN6LPZ8</accession>
<gene>
    <name evidence="12" type="ORF">GRF29_185g553083</name>
</gene>
<dbReference type="Pfam" id="PF07885">
    <property type="entry name" value="Ion_trans_2"/>
    <property type="match status" value="2"/>
</dbReference>
<feature type="transmembrane region" description="Helical" evidence="10">
    <location>
        <begin position="209"/>
        <end position="228"/>
    </location>
</feature>
<feature type="transmembrane region" description="Helical" evidence="10">
    <location>
        <begin position="269"/>
        <end position="289"/>
    </location>
</feature>
<comment type="subcellular location">
    <subcellularLocation>
        <location evidence="1">Membrane</location>
        <topology evidence="1">Multi-pass membrane protein</topology>
    </subcellularLocation>
</comment>
<dbReference type="FunFam" id="1.10.287.70:FF:000182">
    <property type="entry name" value="Outward-rectifier potassium channel TOK1"/>
    <property type="match status" value="1"/>
</dbReference>
<keyword evidence="13" id="KW-1185">Reference proteome</keyword>
<feature type="transmembrane region" description="Helical" evidence="10">
    <location>
        <begin position="126"/>
        <end position="146"/>
    </location>
</feature>
<keyword evidence="5 8" id="KW-0406">Ion transport</keyword>
<evidence type="ECO:0000256" key="5">
    <source>
        <dbReference type="ARBA" id="ARBA00023065"/>
    </source>
</evidence>
<evidence type="ECO:0000256" key="10">
    <source>
        <dbReference type="SAM" id="Phobius"/>
    </source>
</evidence>
<evidence type="ECO:0000256" key="4">
    <source>
        <dbReference type="ARBA" id="ARBA00022989"/>
    </source>
</evidence>
<comment type="similarity">
    <text evidence="8">Belongs to the two pore domain potassium channel (TC 1.A.1.8) family.</text>
</comment>
<dbReference type="SUPFAM" id="SSF81324">
    <property type="entry name" value="Voltage-gated potassium channels"/>
    <property type="match status" value="2"/>
</dbReference>
<dbReference type="PANTHER" id="PTHR11003">
    <property type="entry name" value="POTASSIUM CHANNEL, SUBFAMILY K"/>
    <property type="match status" value="1"/>
</dbReference>
<feature type="region of interest" description="Disordered" evidence="9">
    <location>
        <begin position="549"/>
        <end position="597"/>
    </location>
</feature>
<dbReference type="Gene3D" id="1.10.287.70">
    <property type="match status" value="2"/>
</dbReference>
<feature type="transmembrane region" description="Helical" evidence="10">
    <location>
        <begin position="98"/>
        <end position="119"/>
    </location>
</feature>
<feature type="domain" description="Potassium channel" evidence="11">
    <location>
        <begin position="215"/>
        <end position="293"/>
    </location>
</feature>
<evidence type="ECO:0000256" key="9">
    <source>
        <dbReference type="SAM" id="MobiDB-lite"/>
    </source>
</evidence>
<feature type="transmembrane region" description="Helical" evidence="10">
    <location>
        <begin position="473"/>
        <end position="492"/>
    </location>
</feature>
<comment type="caution">
    <text evidence="12">The sequence shown here is derived from an EMBL/GenBank/DDBJ whole genome shotgun (WGS) entry which is preliminary data.</text>
</comment>
<evidence type="ECO:0000256" key="3">
    <source>
        <dbReference type="ARBA" id="ARBA00022692"/>
    </source>
</evidence>
<dbReference type="GO" id="GO:0015271">
    <property type="term" value="F:outward rectifier potassium channel activity"/>
    <property type="evidence" value="ECO:0007669"/>
    <property type="project" value="TreeGrafter"/>
</dbReference>
<feature type="transmembrane region" description="Helical" evidence="10">
    <location>
        <begin position="444"/>
        <end position="461"/>
    </location>
</feature>
<evidence type="ECO:0000313" key="13">
    <source>
        <dbReference type="Proteomes" id="UP001280581"/>
    </source>
</evidence>
<dbReference type="PRINTS" id="PR01333">
    <property type="entry name" value="2POREKCHANEL"/>
</dbReference>
<evidence type="ECO:0000259" key="11">
    <source>
        <dbReference type="Pfam" id="PF07885"/>
    </source>
</evidence>
<reference evidence="12 13" key="1">
    <citation type="submission" date="2021-02" db="EMBL/GenBank/DDBJ databases">
        <title>Genome assembly of Pseudopithomyces chartarum.</title>
        <authorList>
            <person name="Jauregui R."/>
            <person name="Singh J."/>
            <person name="Voisey C."/>
        </authorList>
    </citation>
    <scope>NUCLEOTIDE SEQUENCE [LARGE SCALE GENOMIC DNA]</scope>
    <source>
        <strain evidence="12 13">AGR01</strain>
    </source>
</reference>
<dbReference type="GO" id="GO:0030322">
    <property type="term" value="P:stabilization of membrane potential"/>
    <property type="evidence" value="ECO:0007669"/>
    <property type="project" value="TreeGrafter"/>
</dbReference>
<keyword evidence="2 8" id="KW-0813">Transport</keyword>
<feature type="transmembrane region" description="Helical" evidence="10">
    <location>
        <begin position="42"/>
        <end position="69"/>
    </location>
</feature>
<dbReference type="GO" id="GO:0022841">
    <property type="term" value="F:potassium ion leak channel activity"/>
    <property type="evidence" value="ECO:0007669"/>
    <property type="project" value="TreeGrafter"/>
</dbReference>
<protein>
    <recommendedName>
        <fullName evidence="11">Potassium channel domain-containing protein</fullName>
    </recommendedName>
</protein>
<dbReference type="InterPro" id="IPR013099">
    <property type="entry name" value="K_chnl_dom"/>
</dbReference>